<comment type="caution">
    <text evidence="1">The sequence shown here is derived from an EMBL/GenBank/DDBJ whole genome shotgun (WGS) entry which is preliminary data.</text>
</comment>
<evidence type="ECO:0000313" key="1">
    <source>
        <dbReference type="EMBL" id="RTE68200.1"/>
    </source>
</evidence>
<feature type="non-terminal residue" evidence="1">
    <location>
        <position position="1"/>
    </location>
</feature>
<sequence length="84" mass="9818">LFKRVDNISGTLRFDFSRDIFAALRKYPPVIIFLTASMRARERELVGSDKVTMSGHPRRLGYNPPSVIQESWVQGMRPKSRFRY</sequence>
<gene>
    <name evidence="1" type="ORF">BHE90_017422</name>
</gene>
<dbReference type="EMBL" id="MIKF01001038">
    <property type="protein sequence ID" value="RTE68200.1"/>
    <property type="molecule type" value="Genomic_DNA"/>
</dbReference>
<evidence type="ECO:0000313" key="2">
    <source>
        <dbReference type="Proteomes" id="UP000287124"/>
    </source>
</evidence>
<dbReference type="Proteomes" id="UP000287124">
    <property type="component" value="Unassembled WGS sequence"/>
</dbReference>
<dbReference type="AlphaFoldDB" id="A0A430KXH9"/>
<name>A0A430KXH9_9HYPO</name>
<organism evidence="1 2">
    <name type="scientific">Fusarium euwallaceae</name>
    <dbReference type="NCBI Taxonomy" id="1147111"/>
    <lineage>
        <taxon>Eukaryota</taxon>
        <taxon>Fungi</taxon>
        <taxon>Dikarya</taxon>
        <taxon>Ascomycota</taxon>
        <taxon>Pezizomycotina</taxon>
        <taxon>Sordariomycetes</taxon>
        <taxon>Hypocreomycetidae</taxon>
        <taxon>Hypocreales</taxon>
        <taxon>Nectriaceae</taxon>
        <taxon>Fusarium</taxon>
        <taxon>Fusarium solani species complex</taxon>
    </lineage>
</organism>
<accession>A0A430KXH9</accession>
<reference evidence="1 2" key="1">
    <citation type="submission" date="2017-06" db="EMBL/GenBank/DDBJ databases">
        <title>Comparative genomic analysis of Ambrosia Fusariam Clade fungi.</title>
        <authorList>
            <person name="Stajich J.E."/>
            <person name="Carrillo J."/>
            <person name="Kijimoto T."/>
            <person name="Eskalen A."/>
            <person name="O'Donnell K."/>
            <person name="Kasson M."/>
        </authorList>
    </citation>
    <scope>NUCLEOTIDE SEQUENCE [LARGE SCALE GENOMIC DNA]</scope>
    <source>
        <strain evidence="1 2">UCR1854</strain>
    </source>
</reference>
<proteinExistence type="predicted"/>
<keyword evidence="2" id="KW-1185">Reference proteome</keyword>
<protein>
    <submittedName>
        <fullName evidence="1">Uncharacterized protein</fullName>
    </submittedName>
</protein>